<reference evidence="2" key="1">
    <citation type="submission" date="2020-06" db="EMBL/GenBank/DDBJ databases">
        <title>Draft genome of Bugula neritina, a colonial animal packing powerful symbionts and potential medicines.</title>
        <authorList>
            <person name="Rayko M."/>
        </authorList>
    </citation>
    <scope>NUCLEOTIDE SEQUENCE [LARGE SCALE GENOMIC DNA]</scope>
    <source>
        <strain evidence="2">Kwan_BN1</strain>
    </source>
</reference>
<comment type="caution">
    <text evidence="2">The sequence shown here is derived from an EMBL/GenBank/DDBJ whole genome shotgun (WGS) entry which is preliminary data.</text>
</comment>
<sequence>MKTPSRHKLSVYDKANIRQSEMKSALQSSQKKFLTKTPLNDSICNLLGQLEIGAEQLEDKTILTASGSIHAKSPQQMSIDSCETYGNCNSPSQTMPLTPVGCSLGAAGPASHSLFPTESSPPDFFSAKRQTSPNLTEALQTIETCMKKSRRRSAALMATESSDSKTKLELKAQLQQILKQQEQLEKQRLWIQQKLGISSSALNGGRIDEVGTDSEISYDATRGAVEKLHDAEKVVQPVSRTKNSSPLQTPPCQKDGGELQMKCSRAQKNINSFSSVMELGDGACEEFRTNEKSMLSPSNHGDSHVTEPVATFGFSCNFRHCESKRKADTCDLTESQGNYLHTPESSSKMLAASPFASNNGTPESHSLPAVQDSDQTNSSGSCLLQSIYDSGTRDHPPYQSGVPTLDVNSVSSQARRIGVTPPVRSSSEALEITSLNSTDTEYSPLLLGGTFSARKLIEQTLENRLTSPDIHLVQLASGTSTGCTLTTPCSPDQVTAPCSPQKLLLANTSNSSSNCTPELYAAFKNKGSPECKKLLLNSGSKFKEVILDEEVAVFMCRSASRISPAVSRRPNDPVSQLLQHRYEQSFTPIKELEPVFALTSS</sequence>
<organism evidence="2 3">
    <name type="scientific">Bugula neritina</name>
    <name type="common">Brown bryozoan</name>
    <name type="synonym">Sertularia neritina</name>
    <dbReference type="NCBI Taxonomy" id="10212"/>
    <lineage>
        <taxon>Eukaryota</taxon>
        <taxon>Metazoa</taxon>
        <taxon>Spiralia</taxon>
        <taxon>Lophotrochozoa</taxon>
        <taxon>Bryozoa</taxon>
        <taxon>Gymnolaemata</taxon>
        <taxon>Cheilostomatida</taxon>
        <taxon>Flustrina</taxon>
        <taxon>Buguloidea</taxon>
        <taxon>Bugulidae</taxon>
        <taxon>Bugula</taxon>
    </lineage>
</organism>
<protein>
    <submittedName>
        <fullName evidence="2">Uncharacterized protein</fullName>
    </submittedName>
</protein>
<keyword evidence="3" id="KW-1185">Reference proteome</keyword>
<name>A0A7J7J8D5_BUGNE</name>
<proteinExistence type="predicted"/>
<evidence type="ECO:0000313" key="2">
    <source>
        <dbReference type="EMBL" id="KAF6022275.1"/>
    </source>
</evidence>
<accession>A0A7J7J8D5</accession>
<dbReference type="AlphaFoldDB" id="A0A7J7J8D5"/>
<dbReference type="EMBL" id="VXIV02002873">
    <property type="protein sequence ID" value="KAF6022275.1"/>
    <property type="molecule type" value="Genomic_DNA"/>
</dbReference>
<evidence type="ECO:0000313" key="3">
    <source>
        <dbReference type="Proteomes" id="UP000593567"/>
    </source>
</evidence>
<feature type="compositionally biased region" description="Polar residues" evidence="1">
    <location>
        <begin position="372"/>
        <end position="383"/>
    </location>
</feature>
<dbReference type="Proteomes" id="UP000593567">
    <property type="component" value="Unassembled WGS sequence"/>
</dbReference>
<feature type="region of interest" description="Disordered" evidence="1">
    <location>
        <begin position="335"/>
        <end position="383"/>
    </location>
</feature>
<feature type="compositionally biased region" description="Polar residues" evidence="1">
    <location>
        <begin position="355"/>
        <end position="364"/>
    </location>
</feature>
<gene>
    <name evidence="2" type="ORF">EB796_019427</name>
</gene>
<evidence type="ECO:0000256" key="1">
    <source>
        <dbReference type="SAM" id="MobiDB-lite"/>
    </source>
</evidence>
<feature type="compositionally biased region" description="Polar residues" evidence="1">
    <location>
        <begin position="335"/>
        <end position="348"/>
    </location>
</feature>